<dbReference type="InterPro" id="IPR011029">
    <property type="entry name" value="DEATH-like_dom_sf"/>
</dbReference>
<evidence type="ECO:0000256" key="15">
    <source>
        <dbReference type="ARBA" id="ARBA00030825"/>
    </source>
</evidence>
<dbReference type="PROSITE" id="PS50050">
    <property type="entry name" value="TNFR_NGFR_2"/>
    <property type="match status" value="2"/>
</dbReference>
<protein>
    <recommendedName>
        <fullName evidence="3">Tumor necrosis factor receptor superfamily member 1A</fullName>
    </recommendedName>
    <alternativeName>
        <fullName evidence="18">Tumor necrosis factor receptor 1</fullName>
    </alternativeName>
    <alternativeName>
        <fullName evidence="15">Tumor necrosis factor receptor type I</fullName>
    </alternativeName>
    <alternativeName>
        <fullName evidence="16">p55</fullName>
    </alternativeName>
    <alternativeName>
        <fullName evidence="17 19">p60</fullName>
    </alternativeName>
</protein>
<feature type="region of interest" description="Disordered" evidence="21">
    <location>
        <begin position="317"/>
        <end position="343"/>
    </location>
</feature>
<evidence type="ECO:0000256" key="23">
    <source>
        <dbReference type="SAM" id="SignalP"/>
    </source>
</evidence>
<dbReference type="SUPFAM" id="SSF57586">
    <property type="entry name" value="TNF receptor-like"/>
    <property type="match status" value="3"/>
</dbReference>
<dbReference type="AlphaFoldDB" id="A0A9B0TD59"/>
<evidence type="ECO:0000256" key="2">
    <source>
        <dbReference type="ARBA" id="ARBA00004614"/>
    </source>
</evidence>
<keyword evidence="5 22" id="KW-0812">Transmembrane</keyword>
<sequence length="442" mass="49339">MANLILLQVILAFLMGIYPSGVIGLVPHLGDREKRDHHCPQGKYPHHQNNSICCTKCHKGTYRYDDCPGPGLDTDCRVCESGTYIALENHLEQCFSCSTCRKEMDQVEVSSCTVFQDTVCGCKKNQYQRFLSTTLFQCLNCSLCLNGTVLRPCQKTEDTVCTCHAGFFFRKNVCVACSNCKNDVDCKKLCLPPTGLVTGSQDTGTTVLLPLVILFGLCLLSFFIGIMCRYQRWKSKLYSIVCGKSTLEKQGDLEGVITKPLAPVFNPSLNFSPNQGFSPTFSSTFSPNEWSTFWKALPPEGMAPPYQEAGPILTAAPTATQIPPPPPKEEEKEDDGRNTFSDMNPTTLYAVVDGVPPSRWKEFMRRLGLNNHEIERLELQNGRCLREAYYSMLETWQQRTPRRNATLELLGSVLCDMDLRGCLEAIEEALSGSANLESRLPL</sequence>
<dbReference type="GO" id="GO:0000139">
    <property type="term" value="C:Golgi membrane"/>
    <property type="evidence" value="ECO:0007669"/>
    <property type="project" value="UniProtKB-SubCell"/>
</dbReference>
<dbReference type="GO" id="GO:0045121">
    <property type="term" value="C:membrane raft"/>
    <property type="evidence" value="ECO:0007669"/>
    <property type="project" value="TreeGrafter"/>
</dbReference>
<keyword evidence="9 22" id="KW-1133">Transmembrane helix</keyword>
<reference evidence="27" key="1">
    <citation type="submission" date="2025-08" db="UniProtKB">
        <authorList>
            <consortium name="RefSeq"/>
        </authorList>
    </citation>
    <scope>IDENTIFICATION</scope>
    <source>
        <tissue evidence="27">Spleen</tissue>
    </source>
</reference>
<keyword evidence="26" id="KW-1185">Reference proteome</keyword>
<evidence type="ECO:0000256" key="7">
    <source>
        <dbReference type="ARBA" id="ARBA00022729"/>
    </source>
</evidence>
<dbReference type="CDD" id="cd10576">
    <property type="entry name" value="TNFRSF1A"/>
    <property type="match status" value="1"/>
</dbReference>
<feature type="domain" description="Death" evidence="24">
    <location>
        <begin position="345"/>
        <end position="430"/>
    </location>
</feature>
<dbReference type="FunFam" id="2.10.50.10:FF:000025">
    <property type="entry name" value="Tumor necrosis factor receptor superfamily member 1A"/>
    <property type="match status" value="1"/>
</dbReference>
<evidence type="ECO:0000259" key="24">
    <source>
        <dbReference type="PROSITE" id="PS50017"/>
    </source>
</evidence>
<dbReference type="Pfam" id="PF00531">
    <property type="entry name" value="Death"/>
    <property type="match status" value="1"/>
</dbReference>
<comment type="subcellular location">
    <subcellularLocation>
        <location evidence="1">Cell membrane</location>
        <topology evidence="1">Single-pass type I membrane protein</topology>
    </subcellularLocation>
    <subcellularLocation>
        <location evidence="2">Golgi apparatus membrane</location>
        <topology evidence="2">Single-pass type I membrane protein</topology>
    </subcellularLocation>
</comment>
<dbReference type="GO" id="GO:0010557">
    <property type="term" value="P:positive regulation of macromolecule biosynthetic process"/>
    <property type="evidence" value="ECO:0007669"/>
    <property type="project" value="UniProtKB-ARBA"/>
</dbReference>
<evidence type="ECO:0000256" key="11">
    <source>
        <dbReference type="ARBA" id="ARBA00023136"/>
    </source>
</evidence>
<feature type="domain" description="TNFR-Cys" evidence="25">
    <location>
        <begin position="78"/>
        <end position="120"/>
    </location>
</feature>
<name>A0A9B0TD59_CHRAS</name>
<dbReference type="PROSITE" id="PS00652">
    <property type="entry name" value="TNFR_NGFR_1"/>
    <property type="match status" value="2"/>
</dbReference>
<dbReference type="RefSeq" id="XP_006862823.1">
    <property type="nucleotide sequence ID" value="XM_006862761.1"/>
</dbReference>
<dbReference type="InterPro" id="IPR052493">
    <property type="entry name" value="TNFRSF1A"/>
</dbReference>
<dbReference type="Gene3D" id="1.10.533.10">
    <property type="entry name" value="Death Domain, Fas"/>
    <property type="match status" value="1"/>
</dbReference>
<dbReference type="PROSITE" id="PS50017">
    <property type="entry name" value="DEATH_DOMAIN"/>
    <property type="match status" value="1"/>
</dbReference>
<keyword evidence="8" id="KW-0677">Repeat</keyword>
<dbReference type="GO" id="GO:0009986">
    <property type="term" value="C:cell surface"/>
    <property type="evidence" value="ECO:0007669"/>
    <property type="project" value="UniProtKB-ARBA"/>
</dbReference>
<proteinExistence type="predicted"/>
<dbReference type="FunFam" id="2.10.50.10:FF:000020">
    <property type="entry name" value="Tumor necrosis factor receptor superfamily member 1A"/>
    <property type="match status" value="1"/>
</dbReference>
<evidence type="ECO:0000256" key="10">
    <source>
        <dbReference type="ARBA" id="ARBA00023034"/>
    </source>
</evidence>
<keyword evidence="10" id="KW-0333">Golgi apparatus</keyword>
<feature type="chain" id="PRO_5038974743" description="Tumor necrosis factor receptor superfamily member 1A" evidence="23">
    <location>
        <begin position="25"/>
        <end position="442"/>
    </location>
</feature>
<keyword evidence="14" id="KW-0325">Glycoprotein</keyword>
<evidence type="ECO:0000256" key="1">
    <source>
        <dbReference type="ARBA" id="ARBA00004251"/>
    </source>
</evidence>
<evidence type="ECO:0000256" key="17">
    <source>
        <dbReference type="ARBA" id="ARBA00031548"/>
    </source>
</evidence>
<dbReference type="OrthoDB" id="9408020at2759"/>
<evidence type="ECO:0000256" key="19">
    <source>
        <dbReference type="ARBA" id="ARBA00081281"/>
    </source>
</evidence>
<dbReference type="GO" id="GO:0050793">
    <property type="term" value="P:regulation of developmental process"/>
    <property type="evidence" value="ECO:0007669"/>
    <property type="project" value="UniProtKB-ARBA"/>
</dbReference>
<dbReference type="CDD" id="cd08313">
    <property type="entry name" value="Death_TNFR1"/>
    <property type="match status" value="1"/>
</dbReference>
<feature type="disulfide bond" evidence="20">
    <location>
        <begin position="79"/>
        <end position="94"/>
    </location>
</feature>
<dbReference type="GeneID" id="102814196"/>
<evidence type="ECO:0000256" key="6">
    <source>
        <dbReference type="ARBA" id="ARBA00022703"/>
    </source>
</evidence>
<feature type="repeat" description="TNFR-Cys" evidence="20">
    <location>
        <begin position="121"/>
        <end position="161"/>
    </location>
</feature>
<evidence type="ECO:0000256" key="18">
    <source>
        <dbReference type="ARBA" id="ARBA00031785"/>
    </source>
</evidence>
<dbReference type="SMART" id="SM00005">
    <property type="entry name" value="DEATH"/>
    <property type="match status" value="1"/>
</dbReference>
<dbReference type="InterPro" id="IPR033994">
    <property type="entry name" value="TNFRSF1A_death"/>
</dbReference>
<dbReference type="InterPro" id="IPR033993">
    <property type="entry name" value="TNFRSF1A_N"/>
</dbReference>
<evidence type="ECO:0000256" key="21">
    <source>
        <dbReference type="SAM" id="MobiDB-lite"/>
    </source>
</evidence>
<comment type="caution">
    <text evidence="20">Lacks conserved residue(s) required for the propagation of feature annotation.</text>
</comment>
<dbReference type="GO" id="GO:0005031">
    <property type="term" value="F:tumor necrosis factor receptor activity"/>
    <property type="evidence" value="ECO:0007669"/>
    <property type="project" value="InterPro"/>
</dbReference>
<keyword evidence="12 20" id="KW-1015">Disulfide bond</keyword>
<keyword evidence="13 27" id="KW-0675">Receptor</keyword>
<dbReference type="GO" id="GO:0005886">
    <property type="term" value="C:plasma membrane"/>
    <property type="evidence" value="ECO:0007669"/>
    <property type="project" value="UniProtKB-SubCell"/>
</dbReference>
<dbReference type="SUPFAM" id="SSF47986">
    <property type="entry name" value="DEATH domain"/>
    <property type="match status" value="1"/>
</dbReference>
<evidence type="ECO:0000256" key="22">
    <source>
        <dbReference type="SAM" id="Phobius"/>
    </source>
</evidence>
<evidence type="ECO:0000256" key="5">
    <source>
        <dbReference type="ARBA" id="ARBA00022692"/>
    </source>
</evidence>
<feature type="compositionally biased region" description="Basic and acidic residues" evidence="21">
    <location>
        <begin position="327"/>
        <end position="337"/>
    </location>
</feature>
<dbReference type="PANTHER" id="PTHR46861">
    <property type="entry name" value="TUMOR NECROSIS FACTOR RECEPTOR SUPERFAMILY MEMBER 1A"/>
    <property type="match status" value="1"/>
</dbReference>
<dbReference type="GO" id="GO:0043235">
    <property type="term" value="C:receptor complex"/>
    <property type="evidence" value="ECO:0007669"/>
    <property type="project" value="TreeGrafter"/>
</dbReference>
<dbReference type="GO" id="GO:0051239">
    <property type="term" value="P:regulation of multicellular organismal process"/>
    <property type="evidence" value="ECO:0007669"/>
    <property type="project" value="UniProtKB-ARBA"/>
</dbReference>
<feature type="repeat" description="TNFR-Cys" evidence="20">
    <location>
        <begin position="78"/>
        <end position="120"/>
    </location>
</feature>
<accession>A0A9B0TD59</accession>
<dbReference type="InterPro" id="IPR000488">
    <property type="entry name" value="Death_dom"/>
</dbReference>
<feature type="transmembrane region" description="Helical" evidence="22">
    <location>
        <begin position="207"/>
        <end position="228"/>
    </location>
</feature>
<evidence type="ECO:0000256" key="14">
    <source>
        <dbReference type="ARBA" id="ARBA00023180"/>
    </source>
</evidence>
<evidence type="ECO:0000313" key="27">
    <source>
        <dbReference type="RefSeq" id="XP_006862823.1"/>
    </source>
</evidence>
<keyword evidence="4" id="KW-1003">Cell membrane</keyword>
<evidence type="ECO:0000256" key="3">
    <source>
        <dbReference type="ARBA" id="ARBA00016302"/>
    </source>
</evidence>
<evidence type="ECO:0000256" key="4">
    <source>
        <dbReference type="ARBA" id="ARBA00022475"/>
    </source>
</evidence>
<dbReference type="GO" id="GO:0043120">
    <property type="term" value="F:tumor necrosis factor binding"/>
    <property type="evidence" value="ECO:0007669"/>
    <property type="project" value="TreeGrafter"/>
</dbReference>
<keyword evidence="11 22" id="KW-0472">Membrane</keyword>
<evidence type="ECO:0000256" key="8">
    <source>
        <dbReference type="ARBA" id="ARBA00022737"/>
    </source>
</evidence>
<keyword evidence="6" id="KW-0053">Apoptosis</keyword>
<dbReference type="GO" id="GO:0010468">
    <property type="term" value="P:regulation of gene expression"/>
    <property type="evidence" value="ECO:0007669"/>
    <property type="project" value="UniProtKB-ARBA"/>
</dbReference>
<evidence type="ECO:0000256" key="12">
    <source>
        <dbReference type="ARBA" id="ARBA00023157"/>
    </source>
</evidence>
<dbReference type="GO" id="GO:0006915">
    <property type="term" value="P:apoptotic process"/>
    <property type="evidence" value="ECO:0007669"/>
    <property type="project" value="UniProtKB-KW"/>
</dbReference>
<feature type="signal peptide" evidence="23">
    <location>
        <begin position="1"/>
        <end position="24"/>
    </location>
</feature>
<dbReference type="InterPro" id="IPR020419">
    <property type="entry name" value="TNFR_1A"/>
</dbReference>
<dbReference type="Proteomes" id="UP000504623">
    <property type="component" value="Unplaced"/>
</dbReference>
<dbReference type="GO" id="GO:0006693">
    <property type="term" value="P:prostaglandin metabolic process"/>
    <property type="evidence" value="ECO:0007669"/>
    <property type="project" value="InterPro"/>
</dbReference>
<gene>
    <name evidence="27" type="primary">TNFRSF1A</name>
</gene>
<dbReference type="Gene3D" id="2.10.50.10">
    <property type="entry name" value="Tumor Necrosis Factor Receptor, subunit A, domain 2"/>
    <property type="match status" value="2"/>
</dbReference>
<evidence type="ECO:0000313" key="26">
    <source>
        <dbReference type="Proteomes" id="UP000504623"/>
    </source>
</evidence>
<dbReference type="PANTHER" id="PTHR46861:SF1">
    <property type="entry name" value="TUMOR NECROSIS FACTOR RECEPTOR SUPERFAMILY MEMBER 1A"/>
    <property type="match status" value="1"/>
</dbReference>
<organism evidence="26 27">
    <name type="scientific">Chrysochloris asiatica</name>
    <name type="common">Cape golden mole</name>
    <dbReference type="NCBI Taxonomy" id="185453"/>
    <lineage>
        <taxon>Eukaryota</taxon>
        <taxon>Metazoa</taxon>
        <taxon>Chordata</taxon>
        <taxon>Craniata</taxon>
        <taxon>Vertebrata</taxon>
        <taxon>Euteleostomi</taxon>
        <taxon>Mammalia</taxon>
        <taxon>Eutheria</taxon>
        <taxon>Afrotheria</taxon>
        <taxon>Chrysochloridae</taxon>
        <taxon>Chrysochlorinae</taxon>
        <taxon>Chrysochloris</taxon>
    </lineage>
</organism>
<evidence type="ECO:0000256" key="20">
    <source>
        <dbReference type="PROSITE-ProRule" id="PRU00206"/>
    </source>
</evidence>
<evidence type="ECO:0000256" key="9">
    <source>
        <dbReference type="ARBA" id="ARBA00022989"/>
    </source>
</evidence>
<dbReference type="SMART" id="SM00208">
    <property type="entry name" value="TNFR"/>
    <property type="match status" value="4"/>
</dbReference>
<dbReference type="GO" id="GO:0006954">
    <property type="term" value="P:inflammatory response"/>
    <property type="evidence" value="ECO:0007669"/>
    <property type="project" value="InterPro"/>
</dbReference>
<dbReference type="Pfam" id="PF00020">
    <property type="entry name" value="TNFR_c6"/>
    <property type="match status" value="2"/>
</dbReference>
<dbReference type="CTD" id="7132"/>
<dbReference type="FunFam" id="1.10.533.10:FF:000044">
    <property type="entry name" value="Tumor necrosis factor receptor superfamily member 1A"/>
    <property type="match status" value="1"/>
</dbReference>
<evidence type="ECO:0000256" key="16">
    <source>
        <dbReference type="ARBA" id="ARBA00031535"/>
    </source>
</evidence>
<dbReference type="PRINTS" id="PR01918">
    <property type="entry name" value="TNFACTORR1A"/>
</dbReference>
<keyword evidence="7 23" id="KW-0732">Signal</keyword>
<evidence type="ECO:0000259" key="25">
    <source>
        <dbReference type="PROSITE" id="PS50050"/>
    </source>
</evidence>
<dbReference type="InterPro" id="IPR001368">
    <property type="entry name" value="TNFR/NGFR_Cys_rich_reg"/>
</dbReference>
<feature type="domain" description="TNFR-Cys" evidence="25">
    <location>
        <begin position="121"/>
        <end position="161"/>
    </location>
</feature>
<evidence type="ECO:0000256" key="13">
    <source>
        <dbReference type="ARBA" id="ARBA00023170"/>
    </source>
</evidence>